<evidence type="ECO:0000256" key="1">
    <source>
        <dbReference type="ARBA" id="ARBA00006845"/>
    </source>
</evidence>
<dbReference type="InterPro" id="IPR035905">
    <property type="entry name" value="Barstar-like_sf"/>
</dbReference>
<name>B4VU94_9CYAN</name>
<dbReference type="EMBL" id="DS989853">
    <property type="protein sequence ID" value="EDX74488.1"/>
    <property type="molecule type" value="Genomic_DNA"/>
</dbReference>
<protein>
    <recommendedName>
        <fullName evidence="2">Barstar (barnase inhibitor) domain-containing protein</fullName>
    </recommendedName>
</protein>
<evidence type="ECO:0000313" key="3">
    <source>
        <dbReference type="EMBL" id="EDX74488.1"/>
    </source>
</evidence>
<proteinExistence type="inferred from homology"/>
<organism evidence="3 4">
    <name type="scientific">Coleofasciculus chthonoplastes PCC 7420</name>
    <dbReference type="NCBI Taxonomy" id="118168"/>
    <lineage>
        <taxon>Bacteria</taxon>
        <taxon>Bacillati</taxon>
        <taxon>Cyanobacteriota</taxon>
        <taxon>Cyanophyceae</taxon>
        <taxon>Coleofasciculales</taxon>
        <taxon>Coleofasciculaceae</taxon>
        <taxon>Coleofasciculus</taxon>
    </lineage>
</organism>
<reference evidence="3 4" key="1">
    <citation type="submission" date="2008-07" db="EMBL/GenBank/DDBJ databases">
        <authorList>
            <person name="Tandeau de Marsac N."/>
            <person name="Ferriera S."/>
            <person name="Johnson J."/>
            <person name="Kravitz S."/>
            <person name="Beeson K."/>
            <person name="Sutton G."/>
            <person name="Rogers Y.-H."/>
            <person name="Friedman R."/>
            <person name="Frazier M."/>
            <person name="Venter J.C."/>
        </authorList>
    </citation>
    <scope>NUCLEOTIDE SEQUENCE [LARGE SCALE GENOMIC DNA]</scope>
    <source>
        <strain evidence="3 4">PCC 7420</strain>
    </source>
</reference>
<dbReference type="AlphaFoldDB" id="B4VU94"/>
<dbReference type="Pfam" id="PF01337">
    <property type="entry name" value="Barstar"/>
    <property type="match status" value="1"/>
</dbReference>
<dbReference type="Gene3D" id="3.30.370.10">
    <property type="entry name" value="Barstar-like"/>
    <property type="match status" value="1"/>
</dbReference>
<feature type="domain" description="Barstar (barnase inhibitor)" evidence="2">
    <location>
        <begin position="41"/>
        <end position="143"/>
    </location>
</feature>
<accession>B4VU94</accession>
<gene>
    <name evidence="3" type="ORF">MC7420_4012</name>
</gene>
<keyword evidence="4" id="KW-1185">Reference proteome</keyword>
<dbReference type="HOGENOM" id="CLU_1575793_0_0_3"/>
<evidence type="ECO:0000313" key="4">
    <source>
        <dbReference type="Proteomes" id="UP000003835"/>
    </source>
</evidence>
<dbReference type="SUPFAM" id="SSF52038">
    <property type="entry name" value="Barstar-related"/>
    <property type="match status" value="1"/>
</dbReference>
<dbReference type="RefSeq" id="WP_006102334.1">
    <property type="nucleotide sequence ID" value="NZ_DS989853.1"/>
</dbReference>
<dbReference type="InterPro" id="IPR000468">
    <property type="entry name" value="Barstar"/>
</dbReference>
<sequence>MEYEKVFQPEQPTFYVQVADESSLADLYLQLTSDYPQAAIRIVRGNKSKTLPDFFNEIGAALQFPYYFGENWDAFDECITDLSWIDGEAYLLMVNQANLLLQDATQNDFQILMQVLSDAHETWLTQPQIVNEAEQPTAFHVLFSCTDEHRSALTKRLTDSGVEFQVFDK</sequence>
<dbReference type="STRING" id="118168.MC7420_4012"/>
<dbReference type="OrthoDB" id="7575400at2"/>
<evidence type="ECO:0000259" key="2">
    <source>
        <dbReference type="Pfam" id="PF01337"/>
    </source>
</evidence>
<comment type="similarity">
    <text evidence="1">Belongs to the barstar family.</text>
</comment>
<dbReference type="Proteomes" id="UP000003835">
    <property type="component" value="Unassembled WGS sequence"/>
</dbReference>
<dbReference type="eggNOG" id="COG2732">
    <property type="taxonomic scope" value="Bacteria"/>
</dbReference>